<sequence length="207" mass="22394">MFTGIIKGVFNIHRVVGKQDFMTIELKLDEGLCEGLEVGASVAVNGVCLTVTSVDDEGSVASFDVMQETLRATNLSGLQEGDQVNIERAARFGDEIGGHLLSGHVHDTVTVQDIIKSENNTTLVFSFDAGWQDYIQPKGYIALNGASLTVGETVDKGVFCVHLIPETLRQTTFGSIRKGNLVNLEIDSQTQAIVNTVKAYIKGQTFN</sequence>
<evidence type="ECO:0000313" key="12">
    <source>
        <dbReference type="EMBL" id="KEQ12147.1"/>
    </source>
</evidence>
<keyword evidence="7" id="KW-0808">Transferase</keyword>
<evidence type="ECO:0000256" key="8">
    <source>
        <dbReference type="ARBA" id="ARBA00022737"/>
    </source>
</evidence>
<dbReference type="PROSITE" id="PS51177">
    <property type="entry name" value="LUMAZINE_BIND"/>
    <property type="match status" value="2"/>
</dbReference>
<feature type="repeat" description="Lumazine-binding" evidence="10">
    <location>
        <begin position="100"/>
        <end position="197"/>
    </location>
</feature>
<dbReference type="CDD" id="cd00402">
    <property type="entry name" value="Riboflavin_synthase_like"/>
    <property type="match status" value="1"/>
</dbReference>
<evidence type="ECO:0000256" key="1">
    <source>
        <dbReference type="ARBA" id="ARBA00000968"/>
    </source>
</evidence>
<dbReference type="NCBIfam" id="NF006767">
    <property type="entry name" value="PRK09289.1"/>
    <property type="match status" value="1"/>
</dbReference>
<feature type="repeat" description="Lumazine-binding" evidence="10">
    <location>
        <begin position="1"/>
        <end position="99"/>
    </location>
</feature>
<dbReference type="GO" id="GO:0009231">
    <property type="term" value="P:riboflavin biosynthetic process"/>
    <property type="evidence" value="ECO:0007669"/>
    <property type="project" value="UniProtKB-KW"/>
</dbReference>
<proteinExistence type="predicted"/>
<protein>
    <recommendedName>
        <fullName evidence="5 9">Riboflavin synthase</fullName>
        <ecNumber evidence="4 9">2.5.1.9</ecNumber>
    </recommendedName>
</protein>
<evidence type="ECO:0000256" key="2">
    <source>
        <dbReference type="ARBA" id="ARBA00002803"/>
    </source>
</evidence>
<dbReference type="AlphaFoldDB" id="A0A081N124"/>
<dbReference type="PANTHER" id="PTHR21098:SF0">
    <property type="entry name" value="RIBOFLAVIN SYNTHASE"/>
    <property type="match status" value="1"/>
</dbReference>
<reference evidence="12 13" key="1">
    <citation type="submission" date="2014-06" db="EMBL/GenBank/DDBJ databases">
        <title>Whole Genome Sequences of Three Symbiotic Endozoicomonas Bacteria.</title>
        <authorList>
            <person name="Neave M.J."/>
            <person name="Apprill A."/>
            <person name="Voolstra C.R."/>
        </authorList>
    </citation>
    <scope>NUCLEOTIDE SEQUENCE [LARGE SCALE GENOMIC DNA]</scope>
    <source>
        <strain evidence="12 13">DSM 25634</strain>
    </source>
</reference>
<dbReference type="InterPro" id="IPR017938">
    <property type="entry name" value="Riboflavin_synthase-like_b-brl"/>
</dbReference>
<comment type="caution">
    <text evidence="12">The sequence shown here is derived from an EMBL/GenBank/DDBJ whole genome shotgun (WGS) entry which is preliminary data.</text>
</comment>
<evidence type="ECO:0000256" key="4">
    <source>
        <dbReference type="ARBA" id="ARBA00012827"/>
    </source>
</evidence>
<evidence type="ECO:0000256" key="6">
    <source>
        <dbReference type="ARBA" id="ARBA00022619"/>
    </source>
</evidence>
<dbReference type="InterPro" id="IPR001783">
    <property type="entry name" value="Lumazine-bd"/>
</dbReference>
<keyword evidence="13" id="KW-1185">Reference proteome</keyword>
<dbReference type="PIRSF" id="PIRSF000498">
    <property type="entry name" value="Riboflavin_syn_A"/>
    <property type="match status" value="1"/>
</dbReference>
<evidence type="ECO:0000256" key="3">
    <source>
        <dbReference type="ARBA" id="ARBA00004887"/>
    </source>
</evidence>
<dbReference type="FunFam" id="2.40.30.20:FF:000003">
    <property type="entry name" value="Riboflavin synthase, alpha subunit"/>
    <property type="match status" value="1"/>
</dbReference>
<comment type="catalytic activity">
    <reaction evidence="1">
        <text>2 6,7-dimethyl-8-(1-D-ribityl)lumazine + H(+) = 5-amino-6-(D-ribitylamino)uracil + riboflavin</text>
        <dbReference type="Rhea" id="RHEA:20772"/>
        <dbReference type="ChEBI" id="CHEBI:15378"/>
        <dbReference type="ChEBI" id="CHEBI:15934"/>
        <dbReference type="ChEBI" id="CHEBI:57986"/>
        <dbReference type="ChEBI" id="CHEBI:58201"/>
        <dbReference type="EC" id="2.5.1.9"/>
    </reaction>
</comment>
<gene>
    <name evidence="12" type="ORF">GZ78_27225</name>
</gene>
<dbReference type="NCBIfam" id="TIGR00187">
    <property type="entry name" value="ribE"/>
    <property type="match status" value="1"/>
</dbReference>
<dbReference type="eggNOG" id="COG0307">
    <property type="taxonomic scope" value="Bacteria"/>
</dbReference>
<dbReference type="NCBIfam" id="NF009566">
    <property type="entry name" value="PRK13020.1"/>
    <property type="match status" value="1"/>
</dbReference>
<feature type="domain" description="Lumazine-binding" evidence="11">
    <location>
        <begin position="100"/>
        <end position="197"/>
    </location>
</feature>
<keyword evidence="6" id="KW-0686">Riboflavin biosynthesis</keyword>
<dbReference type="InterPro" id="IPR023366">
    <property type="entry name" value="ATP_synth_asu-like_sf"/>
</dbReference>
<evidence type="ECO:0000256" key="10">
    <source>
        <dbReference type="PROSITE-ProRule" id="PRU00524"/>
    </source>
</evidence>
<comment type="pathway">
    <text evidence="3">Cofactor biosynthesis; riboflavin biosynthesis; riboflavin from 2-hydroxy-3-oxobutyl phosphate and 5-amino-6-(D-ribitylamino)uracil: step 2/2.</text>
</comment>
<dbReference type="EC" id="2.5.1.9" evidence="4 9"/>
<dbReference type="OrthoDB" id="9788537at2"/>
<dbReference type="GO" id="GO:0004746">
    <property type="term" value="F:riboflavin synthase activity"/>
    <property type="evidence" value="ECO:0007669"/>
    <property type="project" value="UniProtKB-UniRule"/>
</dbReference>
<dbReference type="PANTHER" id="PTHR21098">
    <property type="entry name" value="RIBOFLAVIN SYNTHASE ALPHA CHAIN"/>
    <property type="match status" value="1"/>
</dbReference>
<organism evidence="12 13">
    <name type="scientific">Endozoicomonas numazuensis</name>
    <dbReference type="NCBI Taxonomy" id="1137799"/>
    <lineage>
        <taxon>Bacteria</taxon>
        <taxon>Pseudomonadati</taxon>
        <taxon>Pseudomonadota</taxon>
        <taxon>Gammaproteobacteria</taxon>
        <taxon>Oceanospirillales</taxon>
        <taxon>Endozoicomonadaceae</taxon>
        <taxon>Endozoicomonas</taxon>
    </lineage>
</organism>
<dbReference type="STRING" id="1137799.GZ78_27225"/>
<feature type="domain" description="Lumazine-binding" evidence="11">
    <location>
        <begin position="1"/>
        <end position="99"/>
    </location>
</feature>
<accession>A0A081N124</accession>
<dbReference type="InterPro" id="IPR026017">
    <property type="entry name" value="Lumazine-bd_dom"/>
</dbReference>
<dbReference type="Gene3D" id="2.40.30.20">
    <property type="match status" value="2"/>
</dbReference>
<comment type="function">
    <text evidence="2">Catalyzes the dismutation of two molecules of 6,7-dimethyl-8-ribityllumazine, resulting in the formation of riboflavin and 5-amino-6-(D-ribitylamino)uracil.</text>
</comment>
<dbReference type="RefSeq" id="WP_034842593.1">
    <property type="nucleotide sequence ID" value="NZ_JOKH01000010.1"/>
</dbReference>
<evidence type="ECO:0000256" key="7">
    <source>
        <dbReference type="ARBA" id="ARBA00022679"/>
    </source>
</evidence>
<dbReference type="Pfam" id="PF00677">
    <property type="entry name" value="Lum_binding"/>
    <property type="match status" value="2"/>
</dbReference>
<evidence type="ECO:0000259" key="11">
    <source>
        <dbReference type="PROSITE" id="PS51177"/>
    </source>
</evidence>
<evidence type="ECO:0000313" key="13">
    <source>
        <dbReference type="Proteomes" id="UP000028073"/>
    </source>
</evidence>
<name>A0A081N124_9GAMM</name>
<dbReference type="SUPFAM" id="SSF63380">
    <property type="entry name" value="Riboflavin synthase domain-like"/>
    <property type="match status" value="2"/>
</dbReference>
<dbReference type="EMBL" id="JOKH01000010">
    <property type="protein sequence ID" value="KEQ12147.1"/>
    <property type="molecule type" value="Genomic_DNA"/>
</dbReference>
<dbReference type="Proteomes" id="UP000028073">
    <property type="component" value="Unassembled WGS sequence"/>
</dbReference>
<evidence type="ECO:0000256" key="5">
    <source>
        <dbReference type="ARBA" id="ARBA00013950"/>
    </source>
</evidence>
<keyword evidence="8" id="KW-0677">Repeat</keyword>
<evidence type="ECO:0000256" key="9">
    <source>
        <dbReference type="NCBIfam" id="TIGR00187"/>
    </source>
</evidence>